<evidence type="ECO:0000256" key="1">
    <source>
        <dbReference type="ARBA" id="ARBA00004842"/>
    </source>
</evidence>
<evidence type="ECO:0000313" key="12">
    <source>
        <dbReference type="EMBL" id="EXI69699.1"/>
    </source>
</evidence>
<dbReference type="GO" id="GO:0000287">
    <property type="term" value="F:magnesium ion binding"/>
    <property type="evidence" value="ECO:0007669"/>
    <property type="project" value="UniProtKB-UniRule"/>
</dbReference>
<feature type="binding site" evidence="11">
    <location>
        <position position="39"/>
    </location>
    <ligand>
        <name>substrate</name>
    </ligand>
</feature>
<feature type="binding site" evidence="11">
    <location>
        <position position="63"/>
    </location>
    <ligand>
        <name>substrate</name>
    </ligand>
</feature>
<evidence type="ECO:0000256" key="2">
    <source>
        <dbReference type="ARBA" id="ARBA00006997"/>
    </source>
</evidence>
<comment type="function">
    <text evidence="11">Catalyzes the specific phosphorylation of the 3-hydroxyl group of shikimic acid using ATP as a cosubstrate.</text>
</comment>
<gene>
    <name evidence="11 12" type="primary">aroK</name>
    <name evidence="12" type="ORF">AW08_00192</name>
</gene>
<organism evidence="12 13">
    <name type="scientific">Candidatus Accumulibacter adjunctus</name>
    <dbReference type="NCBI Taxonomy" id="1454001"/>
    <lineage>
        <taxon>Bacteria</taxon>
        <taxon>Pseudomonadati</taxon>
        <taxon>Pseudomonadota</taxon>
        <taxon>Betaproteobacteria</taxon>
        <taxon>Candidatus Accumulibacter</taxon>
    </lineage>
</organism>
<dbReference type="GO" id="GO:0009423">
    <property type="term" value="P:chorismate biosynthetic process"/>
    <property type="evidence" value="ECO:0007669"/>
    <property type="project" value="UniProtKB-UniRule"/>
</dbReference>
<dbReference type="PANTHER" id="PTHR21087">
    <property type="entry name" value="SHIKIMATE KINASE"/>
    <property type="match status" value="1"/>
</dbReference>
<evidence type="ECO:0000256" key="3">
    <source>
        <dbReference type="ARBA" id="ARBA00012154"/>
    </source>
</evidence>
<dbReference type="AlphaFoldDB" id="A0A011PTK7"/>
<dbReference type="UniPathway" id="UPA00053">
    <property type="reaction ID" value="UER00088"/>
</dbReference>
<dbReference type="GO" id="GO:0004765">
    <property type="term" value="F:shikimate kinase activity"/>
    <property type="evidence" value="ECO:0007669"/>
    <property type="project" value="UniProtKB-UniRule"/>
</dbReference>
<comment type="cofactor">
    <cofactor evidence="11">
        <name>Mg(2+)</name>
        <dbReference type="ChEBI" id="CHEBI:18420"/>
    </cofactor>
    <text evidence="11">Binds 1 Mg(2+) ion per subunit.</text>
</comment>
<evidence type="ECO:0000256" key="4">
    <source>
        <dbReference type="ARBA" id="ARBA00022605"/>
    </source>
</evidence>
<dbReference type="PATRIC" id="fig|1454001.3.peg.25"/>
<evidence type="ECO:0000256" key="8">
    <source>
        <dbReference type="ARBA" id="ARBA00022840"/>
    </source>
</evidence>
<feature type="binding site" evidence="11">
    <location>
        <position position="123"/>
    </location>
    <ligand>
        <name>ATP</name>
        <dbReference type="ChEBI" id="CHEBI:30616"/>
    </ligand>
</feature>
<evidence type="ECO:0000256" key="9">
    <source>
        <dbReference type="ARBA" id="ARBA00023141"/>
    </source>
</evidence>
<accession>A0A011PTK7</accession>
<dbReference type="InterPro" id="IPR000623">
    <property type="entry name" value="Shikimate_kinase/TSH1"/>
</dbReference>
<dbReference type="CDD" id="cd00464">
    <property type="entry name" value="SK"/>
    <property type="match status" value="1"/>
</dbReference>
<dbReference type="HAMAP" id="MF_00109">
    <property type="entry name" value="Shikimate_kinase"/>
    <property type="match status" value="1"/>
</dbReference>
<keyword evidence="5 11" id="KW-0808">Transferase</keyword>
<keyword evidence="6 11" id="KW-0547">Nucleotide-binding</keyword>
<comment type="catalytic activity">
    <reaction evidence="10 11">
        <text>shikimate + ATP = 3-phosphoshikimate + ADP + H(+)</text>
        <dbReference type="Rhea" id="RHEA:13121"/>
        <dbReference type="ChEBI" id="CHEBI:15378"/>
        <dbReference type="ChEBI" id="CHEBI:30616"/>
        <dbReference type="ChEBI" id="CHEBI:36208"/>
        <dbReference type="ChEBI" id="CHEBI:145989"/>
        <dbReference type="ChEBI" id="CHEBI:456216"/>
        <dbReference type="EC" id="2.7.1.71"/>
    </reaction>
</comment>
<evidence type="ECO:0000256" key="5">
    <source>
        <dbReference type="ARBA" id="ARBA00022679"/>
    </source>
</evidence>
<dbReference type="PRINTS" id="PR01100">
    <property type="entry name" value="SHIKIMTKNASE"/>
</dbReference>
<comment type="subunit">
    <text evidence="11">Monomer.</text>
</comment>
<protein>
    <recommendedName>
        <fullName evidence="3 11">Shikimate kinase</fullName>
        <shortName evidence="11">SK</shortName>
        <ecNumber evidence="3 11">2.7.1.71</ecNumber>
    </recommendedName>
</protein>
<dbReference type="GO" id="GO:0009073">
    <property type="term" value="P:aromatic amino acid family biosynthetic process"/>
    <property type="evidence" value="ECO:0007669"/>
    <property type="project" value="UniProtKB-KW"/>
</dbReference>
<feature type="binding site" evidence="11">
    <location>
        <position position="21"/>
    </location>
    <ligand>
        <name>Mg(2+)</name>
        <dbReference type="ChEBI" id="CHEBI:18420"/>
    </ligand>
</feature>
<keyword evidence="9 11" id="KW-0057">Aromatic amino acid biosynthesis</keyword>
<comment type="pathway">
    <text evidence="1 11">Metabolic intermediate biosynthesis; chorismate biosynthesis; chorismate from D-erythrose 4-phosphate and phosphoenolpyruvate: step 5/7.</text>
</comment>
<dbReference type="SUPFAM" id="SSF52540">
    <property type="entry name" value="P-loop containing nucleoside triphosphate hydrolases"/>
    <property type="match status" value="1"/>
</dbReference>
<keyword evidence="11" id="KW-0460">Magnesium</keyword>
<dbReference type="PANTHER" id="PTHR21087:SF16">
    <property type="entry name" value="SHIKIMATE KINASE 1, CHLOROPLASTIC"/>
    <property type="match status" value="1"/>
</dbReference>
<evidence type="ECO:0000256" key="11">
    <source>
        <dbReference type="HAMAP-Rule" id="MF_00109"/>
    </source>
</evidence>
<keyword evidence="4 11" id="KW-0028">Amino-acid biosynthesis</keyword>
<proteinExistence type="inferred from homology"/>
<name>A0A011PTK7_9PROT</name>
<evidence type="ECO:0000256" key="6">
    <source>
        <dbReference type="ARBA" id="ARBA00022741"/>
    </source>
</evidence>
<feature type="binding site" evidence="11">
    <location>
        <begin position="17"/>
        <end position="22"/>
    </location>
    <ligand>
        <name>ATP</name>
        <dbReference type="ChEBI" id="CHEBI:30616"/>
    </ligand>
</feature>
<dbReference type="STRING" id="1454001.AW08_00192"/>
<dbReference type="Gene3D" id="3.40.50.300">
    <property type="entry name" value="P-loop containing nucleotide triphosphate hydrolases"/>
    <property type="match status" value="1"/>
</dbReference>
<comment type="similarity">
    <text evidence="2 11">Belongs to the shikimate kinase family.</text>
</comment>
<keyword evidence="11" id="KW-0963">Cytoplasm</keyword>
<keyword evidence="11" id="KW-0479">Metal-binding</keyword>
<reference evidence="12" key="1">
    <citation type="submission" date="2014-02" db="EMBL/GenBank/DDBJ databases">
        <title>Expanding our view of genomic diversity in Candidatus Accumulibacter clades.</title>
        <authorList>
            <person name="Skennerton C.T."/>
            <person name="Barr J.J."/>
            <person name="Slater F.R."/>
            <person name="Bond P.L."/>
            <person name="Tyson G.W."/>
        </authorList>
    </citation>
    <scope>NUCLEOTIDE SEQUENCE [LARGE SCALE GENOMIC DNA]</scope>
</reference>
<feature type="binding site" evidence="11">
    <location>
        <position position="85"/>
    </location>
    <ligand>
        <name>substrate</name>
    </ligand>
</feature>
<dbReference type="PROSITE" id="PS01128">
    <property type="entry name" value="SHIKIMATE_KINASE"/>
    <property type="match status" value="1"/>
</dbReference>
<dbReference type="Pfam" id="PF01202">
    <property type="entry name" value="SKI"/>
    <property type="match status" value="1"/>
</dbReference>
<keyword evidence="8 11" id="KW-0067">ATP-binding</keyword>
<dbReference type="EMBL" id="JFAX01000001">
    <property type="protein sequence ID" value="EXI69699.1"/>
    <property type="molecule type" value="Genomic_DNA"/>
</dbReference>
<dbReference type="GO" id="GO:0008652">
    <property type="term" value="P:amino acid biosynthetic process"/>
    <property type="evidence" value="ECO:0007669"/>
    <property type="project" value="UniProtKB-KW"/>
</dbReference>
<comment type="caution">
    <text evidence="12">The sequence shown here is derived from an EMBL/GenBank/DDBJ whole genome shotgun (WGS) entry which is preliminary data.</text>
</comment>
<keyword evidence="13" id="KW-1185">Reference proteome</keyword>
<sequence length="178" mass="20137">MRLHELTRNIYLVGLMGAGKTTVGKALAKRLGYRFLDSDQEVEERTGVSLATIFEIEGEDGFRKREAQLIAELAELRQHVVATGGGSVLRPENRLALRSSGTVVYLDVPLHTLHERTRHDRKRPLLQVSDPRQKLRELLAQRDPLYREVADVTISGSHITPQAILNLLLKKEGEAWKR</sequence>
<evidence type="ECO:0000256" key="7">
    <source>
        <dbReference type="ARBA" id="ARBA00022777"/>
    </source>
</evidence>
<dbReference type="InterPro" id="IPR027417">
    <property type="entry name" value="P-loop_NTPase"/>
</dbReference>
<dbReference type="GO" id="GO:0005829">
    <property type="term" value="C:cytosol"/>
    <property type="evidence" value="ECO:0007669"/>
    <property type="project" value="TreeGrafter"/>
</dbReference>
<dbReference type="InterPro" id="IPR023000">
    <property type="entry name" value="Shikimate_kinase_CS"/>
</dbReference>
<dbReference type="InterPro" id="IPR031322">
    <property type="entry name" value="Shikimate/glucono_kinase"/>
</dbReference>
<evidence type="ECO:0000313" key="13">
    <source>
        <dbReference type="Proteomes" id="UP000020218"/>
    </source>
</evidence>
<feature type="binding site" evidence="11">
    <location>
        <position position="142"/>
    </location>
    <ligand>
        <name>substrate</name>
    </ligand>
</feature>
<dbReference type="Proteomes" id="UP000020218">
    <property type="component" value="Unassembled WGS sequence"/>
</dbReference>
<keyword evidence="7 11" id="KW-0418">Kinase</keyword>
<comment type="caution">
    <text evidence="11">Lacks conserved residue(s) required for the propagation of feature annotation.</text>
</comment>
<dbReference type="GO" id="GO:0005524">
    <property type="term" value="F:ATP binding"/>
    <property type="evidence" value="ECO:0007669"/>
    <property type="project" value="UniProtKB-UniRule"/>
</dbReference>
<evidence type="ECO:0000256" key="10">
    <source>
        <dbReference type="ARBA" id="ARBA00048567"/>
    </source>
</evidence>
<dbReference type="EC" id="2.7.1.71" evidence="3 11"/>
<comment type="subcellular location">
    <subcellularLocation>
        <location evidence="11">Cytoplasm</location>
    </subcellularLocation>
</comment>